<feature type="transmembrane region" description="Helical" evidence="8">
    <location>
        <begin position="184"/>
        <end position="210"/>
    </location>
</feature>
<organism evidence="9 10">
    <name type="scientific">Tolumonas osonensis</name>
    <dbReference type="NCBI Taxonomy" id="675874"/>
    <lineage>
        <taxon>Bacteria</taxon>
        <taxon>Pseudomonadati</taxon>
        <taxon>Pseudomonadota</taxon>
        <taxon>Gammaproteobacteria</taxon>
        <taxon>Aeromonadales</taxon>
        <taxon>Aeromonadaceae</taxon>
        <taxon>Tolumonas</taxon>
    </lineage>
</organism>
<keyword evidence="6 8" id="KW-1133">Transmembrane helix</keyword>
<keyword evidence="3" id="KW-0813">Transport</keyword>
<name>A0A841G950_9GAMM</name>
<feature type="transmembrane region" description="Helical" evidence="8">
    <location>
        <begin position="75"/>
        <end position="95"/>
    </location>
</feature>
<feature type="transmembrane region" description="Helical" evidence="8">
    <location>
        <begin position="101"/>
        <end position="119"/>
    </location>
</feature>
<dbReference type="EMBL" id="JACHGR010000005">
    <property type="protein sequence ID" value="MBB6055664.1"/>
    <property type="molecule type" value="Genomic_DNA"/>
</dbReference>
<sequence length="253" mass="27185">MDIGLSTLVLLFGCSIAAGFIDSIAGGGGLLTVPALLSVGIPPAHALATNKLQSSFGSFSATFYFLRRGYIDLKLIRNGVIFTFIGSACGTLLVQQIDPSALKQAIPYMLIGFALYFIFSPRIGDEDRQQRISFFLFSLLVGLGVGFYDGFFGPGTGSFFAIAFVALAGFNLSKATAYSKLLNFISNVASLLFFMLGGKILWQIGLIMGVGQFIGARLGSRMVVSKGSKIIRPLLVSMSLIMSARLLWQHYIS</sequence>
<evidence type="ECO:0000256" key="8">
    <source>
        <dbReference type="RuleBase" id="RU363041"/>
    </source>
</evidence>
<feature type="transmembrane region" description="Helical" evidence="8">
    <location>
        <begin position="131"/>
        <end position="148"/>
    </location>
</feature>
<reference evidence="9 10" key="1">
    <citation type="submission" date="2020-08" db="EMBL/GenBank/DDBJ databases">
        <title>Genomic Encyclopedia of Type Strains, Phase IV (KMG-IV): sequencing the most valuable type-strain genomes for metagenomic binning, comparative biology and taxonomic classification.</title>
        <authorList>
            <person name="Goeker M."/>
        </authorList>
    </citation>
    <scope>NUCLEOTIDE SEQUENCE [LARGE SCALE GENOMIC DNA]</scope>
    <source>
        <strain evidence="9 10">DSM 22975</strain>
    </source>
</reference>
<comment type="caution">
    <text evidence="9">The sequence shown here is derived from an EMBL/GenBank/DDBJ whole genome shotgun (WGS) entry which is preliminary data.</text>
</comment>
<evidence type="ECO:0000256" key="3">
    <source>
        <dbReference type="ARBA" id="ARBA00022448"/>
    </source>
</evidence>
<proteinExistence type="inferred from homology"/>
<dbReference type="InterPro" id="IPR002781">
    <property type="entry name" value="TM_pro_TauE-like"/>
</dbReference>
<comment type="similarity">
    <text evidence="2 8">Belongs to the 4-toluene sulfonate uptake permease (TSUP) (TC 2.A.102) family.</text>
</comment>
<evidence type="ECO:0000256" key="7">
    <source>
        <dbReference type="ARBA" id="ARBA00023136"/>
    </source>
</evidence>
<feature type="transmembrane region" description="Helical" evidence="8">
    <location>
        <begin position="230"/>
        <end position="248"/>
    </location>
</feature>
<evidence type="ECO:0000256" key="2">
    <source>
        <dbReference type="ARBA" id="ARBA00009142"/>
    </source>
</evidence>
<dbReference type="PANTHER" id="PTHR30269:SF0">
    <property type="entry name" value="MEMBRANE TRANSPORTER PROTEIN YFCA-RELATED"/>
    <property type="match status" value="1"/>
</dbReference>
<dbReference type="GO" id="GO:0005886">
    <property type="term" value="C:plasma membrane"/>
    <property type="evidence" value="ECO:0007669"/>
    <property type="project" value="UniProtKB-SubCell"/>
</dbReference>
<evidence type="ECO:0000313" key="10">
    <source>
        <dbReference type="Proteomes" id="UP000585721"/>
    </source>
</evidence>
<gene>
    <name evidence="9" type="ORF">HNR75_001582</name>
</gene>
<keyword evidence="4 8" id="KW-1003">Cell membrane</keyword>
<dbReference type="Proteomes" id="UP000585721">
    <property type="component" value="Unassembled WGS sequence"/>
</dbReference>
<feature type="transmembrane region" description="Helical" evidence="8">
    <location>
        <begin position="154"/>
        <end position="172"/>
    </location>
</feature>
<comment type="subcellular location">
    <subcellularLocation>
        <location evidence="1 8">Cell membrane</location>
        <topology evidence="1 8">Multi-pass membrane protein</topology>
    </subcellularLocation>
</comment>
<accession>A0A841G950</accession>
<evidence type="ECO:0000256" key="4">
    <source>
        <dbReference type="ARBA" id="ARBA00022475"/>
    </source>
</evidence>
<evidence type="ECO:0000256" key="6">
    <source>
        <dbReference type="ARBA" id="ARBA00022989"/>
    </source>
</evidence>
<protein>
    <recommendedName>
        <fullName evidence="8">Probable membrane transporter protein</fullName>
    </recommendedName>
</protein>
<keyword evidence="7 8" id="KW-0472">Membrane</keyword>
<evidence type="ECO:0000256" key="1">
    <source>
        <dbReference type="ARBA" id="ARBA00004651"/>
    </source>
</evidence>
<evidence type="ECO:0000313" key="9">
    <source>
        <dbReference type="EMBL" id="MBB6055664.1"/>
    </source>
</evidence>
<dbReference type="PANTHER" id="PTHR30269">
    <property type="entry name" value="TRANSMEMBRANE PROTEIN YFCA"/>
    <property type="match status" value="1"/>
</dbReference>
<dbReference type="RefSeq" id="WP_188026418.1">
    <property type="nucleotide sequence ID" value="NZ_JACHGR010000005.1"/>
</dbReference>
<keyword evidence="10" id="KW-1185">Reference proteome</keyword>
<dbReference type="InterPro" id="IPR052017">
    <property type="entry name" value="TSUP"/>
</dbReference>
<dbReference type="AlphaFoldDB" id="A0A841G950"/>
<keyword evidence="5 8" id="KW-0812">Transmembrane</keyword>
<dbReference type="Pfam" id="PF01925">
    <property type="entry name" value="TauE"/>
    <property type="match status" value="1"/>
</dbReference>
<evidence type="ECO:0000256" key="5">
    <source>
        <dbReference type="ARBA" id="ARBA00022692"/>
    </source>
</evidence>